<dbReference type="NCBIfam" id="TIGR01251">
    <property type="entry name" value="ribP_PPkin"/>
    <property type="match status" value="1"/>
</dbReference>
<dbReference type="GO" id="GO:0002189">
    <property type="term" value="C:ribose phosphate diphosphokinase complex"/>
    <property type="evidence" value="ECO:0007669"/>
    <property type="project" value="TreeGrafter"/>
</dbReference>
<accession>A0A7C1FG98</accession>
<evidence type="ECO:0000256" key="6">
    <source>
        <dbReference type="ARBA" id="ARBA00022777"/>
    </source>
</evidence>
<dbReference type="SUPFAM" id="SSF53271">
    <property type="entry name" value="PRTase-like"/>
    <property type="match status" value="2"/>
</dbReference>
<keyword evidence="6 11" id="KW-0418">Kinase</keyword>
<evidence type="ECO:0000313" key="11">
    <source>
        <dbReference type="EMBL" id="HDX32232.1"/>
    </source>
</evidence>
<name>A0A7C1FG98_9CHLR</name>
<dbReference type="EMBL" id="DSMG01000120">
    <property type="protein sequence ID" value="HDX32232.1"/>
    <property type="molecule type" value="Genomic_DNA"/>
</dbReference>
<keyword evidence="4" id="KW-0545">Nucleotide biosynthesis</keyword>
<keyword evidence="2 11" id="KW-0808">Transferase</keyword>
<dbReference type="CDD" id="cd06223">
    <property type="entry name" value="PRTases_typeI"/>
    <property type="match status" value="1"/>
</dbReference>
<dbReference type="InterPro" id="IPR000836">
    <property type="entry name" value="PRTase_dom"/>
</dbReference>
<keyword evidence="7" id="KW-0067">ATP-binding</keyword>
<dbReference type="GO" id="GO:0016301">
    <property type="term" value="F:kinase activity"/>
    <property type="evidence" value="ECO:0007669"/>
    <property type="project" value="UniProtKB-KW"/>
</dbReference>
<comment type="caution">
    <text evidence="11">The sequence shown here is derived from an EMBL/GenBank/DDBJ whole genome shotgun (WGS) entry which is preliminary data.</text>
</comment>
<dbReference type="OMA" id="IHNCESI"/>
<evidence type="ECO:0000256" key="7">
    <source>
        <dbReference type="ARBA" id="ARBA00022840"/>
    </source>
</evidence>
<dbReference type="SMART" id="SM01400">
    <property type="entry name" value="Pribosyltran_N"/>
    <property type="match status" value="1"/>
</dbReference>
<evidence type="ECO:0000256" key="4">
    <source>
        <dbReference type="ARBA" id="ARBA00022727"/>
    </source>
</evidence>
<dbReference type="Gene3D" id="3.40.50.2020">
    <property type="match status" value="2"/>
</dbReference>
<dbReference type="AlphaFoldDB" id="A0A7C1FG98"/>
<organism evidence="11">
    <name type="scientific">Caldilinea aerophila</name>
    <dbReference type="NCBI Taxonomy" id="133453"/>
    <lineage>
        <taxon>Bacteria</taxon>
        <taxon>Bacillati</taxon>
        <taxon>Chloroflexota</taxon>
        <taxon>Caldilineae</taxon>
        <taxon>Caldilineales</taxon>
        <taxon>Caldilineaceae</taxon>
        <taxon>Caldilinea</taxon>
    </lineage>
</organism>
<dbReference type="PANTHER" id="PTHR10210">
    <property type="entry name" value="RIBOSE-PHOSPHATE DIPHOSPHOKINASE FAMILY MEMBER"/>
    <property type="match status" value="1"/>
</dbReference>
<dbReference type="GO" id="GO:0006015">
    <property type="term" value="P:5-phosphoribose 1-diphosphate biosynthetic process"/>
    <property type="evidence" value="ECO:0007669"/>
    <property type="project" value="TreeGrafter"/>
</dbReference>
<dbReference type="NCBIfam" id="NF002320">
    <property type="entry name" value="PRK01259.1"/>
    <property type="match status" value="1"/>
</dbReference>
<keyword evidence="3" id="KW-0479">Metal-binding</keyword>
<dbReference type="GO" id="GO:0006164">
    <property type="term" value="P:purine nucleotide biosynthetic process"/>
    <property type="evidence" value="ECO:0007669"/>
    <property type="project" value="TreeGrafter"/>
</dbReference>
<evidence type="ECO:0000256" key="9">
    <source>
        <dbReference type="ARBA" id="ARBA00049535"/>
    </source>
</evidence>
<protein>
    <recommendedName>
        <fullName evidence="1">ribose-phosphate diphosphokinase</fullName>
        <ecNumber evidence="1">2.7.6.1</ecNumber>
    </recommendedName>
</protein>
<sequence>MVESYHPLRIFTGSAHPALAREIADILHVNLGRATTTRMPDSEIHVMIDEVVRDQDIFFIQPCCEPVNDHLIELILYLDAFRRASAHSVSVVMPYFPYARQERMARGREAISARVVANMLEMAGARRVIYVDIHNRAIQGFFNIPVDPLSAVGILADYFRKPEFRDAAIVSPDVGRASMAGKYAELLNLPLVVMHKRRLNFSTTETTHVVGDIEGRRPIVIDDVMAGGSVLRQLDALYDAGARGRACFAVTHPVLLPSALKRLDEDDRIERLVVMNTIPVPESKRHPKLVVLSVAHLLAEIINRIYHGESISSKLILS</sequence>
<evidence type="ECO:0000259" key="10">
    <source>
        <dbReference type="Pfam" id="PF13793"/>
    </source>
</evidence>
<evidence type="ECO:0000256" key="8">
    <source>
        <dbReference type="ARBA" id="ARBA00022842"/>
    </source>
</evidence>
<dbReference type="GO" id="GO:0005737">
    <property type="term" value="C:cytoplasm"/>
    <property type="evidence" value="ECO:0007669"/>
    <property type="project" value="TreeGrafter"/>
</dbReference>
<dbReference type="Pfam" id="PF14572">
    <property type="entry name" value="Pribosyl_synth"/>
    <property type="match status" value="1"/>
</dbReference>
<dbReference type="InterPro" id="IPR005946">
    <property type="entry name" value="Rib-P_diPkinase"/>
</dbReference>
<evidence type="ECO:0000256" key="1">
    <source>
        <dbReference type="ARBA" id="ARBA00013247"/>
    </source>
</evidence>
<reference evidence="11" key="1">
    <citation type="journal article" date="2020" name="mSystems">
        <title>Genome- and Community-Level Interaction Insights into Carbon Utilization and Element Cycling Functions of Hydrothermarchaeota in Hydrothermal Sediment.</title>
        <authorList>
            <person name="Zhou Z."/>
            <person name="Liu Y."/>
            <person name="Xu W."/>
            <person name="Pan J."/>
            <person name="Luo Z.H."/>
            <person name="Li M."/>
        </authorList>
    </citation>
    <scope>NUCLEOTIDE SEQUENCE [LARGE SCALE GENOMIC DNA]</scope>
    <source>
        <strain evidence="11">SpSt-289</strain>
    </source>
</reference>
<evidence type="ECO:0000256" key="2">
    <source>
        <dbReference type="ARBA" id="ARBA00022679"/>
    </source>
</evidence>
<evidence type="ECO:0000256" key="3">
    <source>
        <dbReference type="ARBA" id="ARBA00022723"/>
    </source>
</evidence>
<gene>
    <name evidence="11" type="primary">prs</name>
    <name evidence="11" type="ORF">ENQ20_12220</name>
</gene>
<proteinExistence type="predicted"/>
<dbReference type="Pfam" id="PF13793">
    <property type="entry name" value="Pribosyltran_N"/>
    <property type="match status" value="1"/>
</dbReference>
<dbReference type="FunFam" id="3.40.50.2020:FF:000007">
    <property type="entry name" value="Ribose-phosphate pyrophosphokinase"/>
    <property type="match status" value="1"/>
</dbReference>
<comment type="catalytic activity">
    <reaction evidence="9">
        <text>D-ribose 5-phosphate + ATP = 5-phospho-alpha-D-ribose 1-diphosphate + AMP + H(+)</text>
        <dbReference type="Rhea" id="RHEA:15609"/>
        <dbReference type="ChEBI" id="CHEBI:15378"/>
        <dbReference type="ChEBI" id="CHEBI:30616"/>
        <dbReference type="ChEBI" id="CHEBI:58017"/>
        <dbReference type="ChEBI" id="CHEBI:78346"/>
        <dbReference type="ChEBI" id="CHEBI:456215"/>
        <dbReference type="EC" id="2.7.6.1"/>
    </reaction>
</comment>
<keyword evidence="5" id="KW-0547">Nucleotide-binding</keyword>
<dbReference type="GO" id="GO:0005524">
    <property type="term" value="F:ATP binding"/>
    <property type="evidence" value="ECO:0007669"/>
    <property type="project" value="UniProtKB-KW"/>
</dbReference>
<dbReference type="InterPro" id="IPR029099">
    <property type="entry name" value="Pribosyltran_N"/>
</dbReference>
<dbReference type="GO" id="GO:0004749">
    <property type="term" value="F:ribose phosphate diphosphokinase activity"/>
    <property type="evidence" value="ECO:0007669"/>
    <property type="project" value="UniProtKB-EC"/>
</dbReference>
<evidence type="ECO:0000256" key="5">
    <source>
        <dbReference type="ARBA" id="ARBA00022741"/>
    </source>
</evidence>
<dbReference type="InterPro" id="IPR029057">
    <property type="entry name" value="PRTase-like"/>
</dbReference>
<dbReference type="EC" id="2.7.6.1" evidence="1"/>
<keyword evidence="8" id="KW-0460">Magnesium</keyword>
<dbReference type="PANTHER" id="PTHR10210:SF41">
    <property type="entry name" value="RIBOSE-PHOSPHATE PYROPHOSPHOKINASE 1, CHLOROPLASTIC"/>
    <property type="match status" value="1"/>
</dbReference>
<dbReference type="GO" id="GO:0000287">
    <property type="term" value="F:magnesium ion binding"/>
    <property type="evidence" value="ECO:0007669"/>
    <property type="project" value="InterPro"/>
</dbReference>
<feature type="domain" description="Ribose-phosphate pyrophosphokinase N-terminal" evidence="10">
    <location>
        <begin position="9"/>
        <end position="124"/>
    </location>
</feature>